<feature type="compositionally biased region" description="Basic residues" evidence="2">
    <location>
        <begin position="187"/>
        <end position="198"/>
    </location>
</feature>
<keyword evidence="4" id="KW-1185">Reference proteome</keyword>
<dbReference type="EMBL" id="JAPWTK010000290">
    <property type="protein sequence ID" value="KAJ8943423.1"/>
    <property type="molecule type" value="Genomic_DNA"/>
</dbReference>
<dbReference type="Pfam" id="PF00167">
    <property type="entry name" value="FGF"/>
    <property type="match status" value="1"/>
</dbReference>
<evidence type="ECO:0000256" key="2">
    <source>
        <dbReference type="SAM" id="MobiDB-lite"/>
    </source>
</evidence>
<dbReference type="SUPFAM" id="SSF50353">
    <property type="entry name" value="Cytokine"/>
    <property type="match status" value="1"/>
</dbReference>
<protein>
    <recommendedName>
        <fullName evidence="5">Fibroblast growth factor</fullName>
    </recommendedName>
</protein>
<reference evidence="3" key="1">
    <citation type="journal article" date="2023" name="Insect Mol. Biol.">
        <title>Genome sequencing provides insights into the evolution of gene families encoding plant cell wall-degrading enzymes in longhorned beetles.</title>
        <authorList>
            <person name="Shin N.R."/>
            <person name="Okamura Y."/>
            <person name="Kirsch R."/>
            <person name="Pauchet Y."/>
        </authorList>
    </citation>
    <scope>NUCLEOTIDE SEQUENCE</scope>
    <source>
        <strain evidence="3">AMC_N1</strain>
    </source>
</reference>
<feature type="compositionally biased region" description="Basic and acidic residues" evidence="2">
    <location>
        <begin position="176"/>
        <end position="186"/>
    </location>
</feature>
<feature type="compositionally biased region" description="Basic residues" evidence="2">
    <location>
        <begin position="166"/>
        <end position="175"/>
    </location>
</feature>
<dbReference type="GO" id="GO:0008083">
    <property type="term" value="F:growth factor activity"/>
    <property type="evidence" value="ECO:0007669"/>
    <property type="project" value="InterPro"/>
</dbReference>
<dbReference type="AlphaFoldDB" id="A0AAV8XZW5"/>
<feature type="compositionally biased region" description="Basic residues" evidence="2">
    <location>
        <begin position="135"/>
        <end position="147"/>
    </location>
</feature>
<evidence type="ECO:0000313" key="3">
    <source>
        <dbReference type="EMBL" id="KAJ8943423.1"/>
    </source>
</evidence>
<feature type="region of interest" description="Disordered" evidence="2">
    <location>
        <begin position="112"/>
        <end position="248"/>
    </location>
</feature>
<evidence type="ECO:0000256" key="1">
    <source>
        <dbReference type="ARBA" id="ARBA00007936"/>
    </source>
</evidence>
<accession>A0AAV8XZW5</accession>
<comment type="caution">
    <text evidence="3">The sequence shown here is derived from an EMBL/GenBank/DDBJ whole genome shotgun (WGS) entry which is preliminary data.</text>
</comment>
<proteinExistence type="inferred from homology"/>
<dbReference type="InterPro" id="IPR008996">
    <property type="entry name" value="IL1/FGF"/>
</dbReference>
<evidence type="ECO:0000313" key="4">
    <source>
        <dbReference type="Proteomes" id="UP001162162"/>
    </source>
</evidence>
<sequence length="272" mass="31377">MFNCLPNEIKCIKKDHLFKTKLKEYLLDECFYSREFGDECVFNETIEQTNYNTYASSKYSNEKRTFYLALNRRGQPRKVMVRAHNLLGKLSSYTRVLTRTVAPELQLHPMRHHGHACPSAVSHQSQKAHPDPSRCRKKKKRKKRKRKCADDESDPELCQKRQSVSNKHKAQNRNTHKCDDERDMSVPKKKKKMRKGVRKRLDQLDQNNSQETTTTTLAPVTSTPPPDELAPDEDYGMDSSTHADWEDPTAVPDVSMAVSDAKIPAHPHIDSD</sequence>
<dbReference type="Proteomes" id="UP001162162">
    <property type="component" value="Unassembled WGS sequence"/>
</dbReference>
<comment type="similarity">
    <text evidence="1">Belongs to the heparin-binding growth factors family.</text>
</comment>
<feature type="compositionally biased region" description="Low complexity" evidence="2">
    <location>
        <begin position="212"/>
        <end position="221"/>
    </location>
</feature>
<organism evidence="3 4">
    <name type="scientific">Aromia moschata</name>
    <dbReference type="NCBI Taxonomy" id="1265417"/>
    <lineage>
        <taxon>Eukaryota</taxon>
        <taxon>Metazoa</taxon>
        <taxon>Ecdysozoa</taxon>
        <taxon>Arthropoda</taxon>
        <taxon>Hexapoda</taxon>
        <taxon>Insecta</taxon>
        <taxon>Pterygota</taxon>
        <taxon>Neoptera</taxon>
        <taxon>Endopterygota</taxon>
        <taxon>Coleoptera</taxon>
        <taxon>Polyphaga</taxon>
        <taxon>Cucujiformia</taxon>
        <taxon>Chrysomeloidea</taxon>
        <taxon>Cerambycidae</taxon>
        <taxon>Cerambycinae</taxon>
        <taxon>Callichromatini</taxon>
        <taxon>Aromia</taxon>
    </lineage>
</organism>
<dbReference type="Gene3D" id="2.80.10.50">
    <property type="match status" value="1"/>
</dbReference>
<gene>
    <name evidence="3" type="ORF">NQ318_020674</name>
</gene>
<name>A0AAV8XZW5_9CUCU</name>
<dbReference type="InterPro" id="IPR002209">
    <property type="entry name" value="Fibroblast_GF_fam"/>
</dbReference>
<evidence type="ECO:0008006" key="5">
    <source>
        <dbReference type="Google" id="ProtNLM"/>
    </source>
</evidence>